<dbReference type="RefSeq" id="WP_120525593.1">
    <property type="nucleotide sequence ID" value="NZ_JAFIMU010000007.1"/>
</dbReference>
<dbReference type="Proteomes" id="UP000664052">
    <property type="component" value="Unassembled WGS sequence"/>
</dbReference>
<keyword evidence="1" id="KW-0805">Transcription regulation</keyword>
<feature type="domain" description="HTH tetR-type" evidence="5">
    <location>
        <begin position="6"/>
        <end position="65"/>
    </location>
</feature>
<dbReference type="PROSITE" id="PS50977">
    <property type="entry name" value="HTH_TETR_2"/>
    <property type="match status" value="1"/>
</dbReference>
<keyword evidence="2 4" id="KW-0238">DNA-binding</keyword>
<protein>
    <submittedName>
        <fullName evidence="6">Helix-turn-helix transcriptional regulator</fullName>
    </submittedName>
</protein>
<sequence>MARPVTIQDDVLLKAARELFLERGVRATTAEIAARAKVSPGILFKRFKSKEALFRAAMGSQTVDAEPPLPVDLDARVGKGRVEDTLVELGLGLAEKSQRFIPTLMMAWSNRQTPGGEATSPSDLERASGRAAARVEKIADYLAQEARLGRVRDGDFQVFAQTFVGALWHHAFLTVVGAGRKGSAPSREHVRRVVDTLWAGLAPPARAKR</sequence>
<proteinExistence type="predicted"/>
<reference evidence="6 7" key="1">
    <citation type="submission" date="2021-02" db="EMBL/GenBank/DDBJ databases">
        <title>De Novo genome assembly of isolated myxobacteria.</title>
        <authorList>
            <person name="Stevens D.C."/>
        </authorList>
    </citation>
    <scope>NUCLEOTIDE SEQUENCE [LARGE SCALE GENOMIC DNA]</scope>
    <source>
        <strain evidence="6 7">ATCC 29039</strain>
    </source>
</reference>
<dbReference type="InterPro" id="IPR036271">
    <property type="entry name" value="Tet_transcr_reg_TetR-rel_C_sf"/>
</dbReference>
<accession>A0ABS3DEV4</accession>
<evidence type="ECO:0000313" key="7">
    <source>
        <dbReference type="Proteomes" id="UP000664052"/>
    </source>
</evidence>
<dbReference type="SUPFAM" id="SSF46689">
    <property type="entry name" value="Homeodomain-like"/>
    <property type="match status" value="1"/>
</dbReference>
<dbReference type="PROSITE" id="PS01081">
    <property type="entry name" value="HTH_TETR_1"/>
    <property type="match status" value="1"/>
</dbReference>
<dbReference type="Pfam" id="PF00440">
    <property type="entry name" value="TetR_N"/>
    <property type="match status" value="1"/>
</dbReference>
<feature type="DNA-binding region" description="H-T-H motif" evidence="4">
    <location>
        <begin position="28"/>
        <end position="47"/>
    </location>
</feature>
<evidence type="ECO:0000256" key="4">
    <source>
        <dbReference type="PROSITE-ProRule" id="PRU00335"/>
    </source>
</evidence>
<evidence type="ECO:0000259" key="5">
    <source>
        <dbReference type="PROSITE" id="PS50977"/>
    </source>
</evidence>
<dbReference type="PANTHER" id="PTHR30055:SF238">
    <property type="entry name" value="MYCOFACTOCIN BIOSYNTHESIS TRANSCRIPTIONAL REGULATOR MFTR-RELATED"/>
    <property type="match status" value="1"/>
</dbReference>
<dbReference type="PRINTS" id="PR00455">
    <property type="entry name" value="HTHTETR"/>
</dbReference>
<evidence type="ECO:0000256" key="2">
    <source>
        <dbReference type="ARBA" id="ARBA00023125"/>
    </source>
</evidence>
<name>A0ABS3DEV4_9BACT</name>
<dbReference type="InterPro" id="IPR050109">
    <property type="entry name" value="HTH-type_TetR-like_transc_reg"/>
</dbReference>
<dbReference type="Gene3D" id="1.10.357.10">
    <property type="entry name" value="Tetracycline Repressor, domain 2"/>
    <property type="match status" value="1"/>
</dbReference>
<evidence type="ECO:0000256" key="3">
    <source>
        <dbReference type="ARBA" id="ARBA00023163"/>
    </source>
</evidence>
<dbReference type="InterPro" id="IPR001647">
    <property type="entry name" value="HTH_TetR"/>
</dbReference>
<keyword evidence="3" id="KW-0804">Transcription</keyword>
<dbReference type="Gene3D" id="1.10.10.60">
    <property type="entry name" value="Homeodomain-like"/>
    <property type="match status" value="1"/>
</dbReference>
<evidence type="ECO:0000256" key="1">
    <source>
        <dbReference type="ARBA" id="ARBA00023015"/>
    </source>
</evidence>
<dbReference type="EMBL" id="JAFIMU010000007">
    <property type="protein sequence ID" value="MBN8229367.1"/>
    <property type="molecule type" value="Genomic_DNA"/>
</dbReference>
<gene>
    <name evidence="6" type="ORF">JYK02_17800</name>
</gene>
<comment type="caution">
    <text evidence="6">The sequence shown here is derived from an EMBL/GenBank/DDBJ whole genome shotgun (WGS) entry which is preliminary data.</text>
</comment>
<organism evidence="6 7">
    <name type="scientific">Corallococcus macrosporus</name>
    <dbReference type="NCBI Taxonomy" id="35"/>
    <lineage>
        <taxon>Bacteria</taxon>
        <taxon>Pseudomonadati</taxon>
        <taxon>Myxococcota</taxon>
        <taxon>Myxococcia</taxon>
        <taxon>Myxococcales</taxon>
        <taxon>Cystobacterineae</taxon>
        <taxon>Myxococcaceae</taxon>
        <taxon>Corallococcus</taxon>
    </lineage>
</organism>
<keyword evidence="7" id="KW-1185">Reference proteome</keyword>
<dbReference type="SUPFAM" id="SSF48498">
    <property type="entry name" value="Tetracyclin repressor-like, C-terminal domain"/>
    <property type="match status" value="1"/>
</dbReference>
<dbReference type="InterPro" id="IPR009057">
    <property type="entry name" value="Homeodomain-like_sf"/>
</dbReference>
<dbReference type="PANTHER" id="PTHR30055">
    <property type="entry name" value="HTH-TYPE TRANSCRIPTIONAL REGULATOR RUTR"/>
    <property type="match status" value="1"/>
</dbReference>
<dbReference type="InterPro" id="IPR023772">
    <property type="entry name" value="DNA-bd_HTH_TetR-type_CS"/>
</dbReference>
<evidence type="ECO:0000313" key="6">
    <source>
        <dbReference type="EMBL" id="MBN8229367.1"/>
    </source>
</evidence>